<dbReference type="GO" id="GO:0046654">
    <property type="term" value="P:tetrahydrofolate biosynthetic process"/>
    <property type="evidence" value="ECO:0007669"/>
    <property type="project" value="UniProtKB-UniPathway"/>
</dbReference>
<dbReference type="EMBL" id="FQZU01000046">
    <property type="protein sequence ID" value="SHL12058.1"/>
    <property type="molecule type" value="Genomic_DNA"/>
</dbReference>
<evidence type="ECO:0000256" key="5">
    <source>
        <dbReference type="ARBA" id="ARBA00012458"/>
    </source>
</evidence>
<evidence type="ECO:0000256" key="6">
    <source>
        <dbReference type="ARBA" id="ARBA00016919"/>
    </source>
</evidence>
<evidence type="ECO:0000256" key="7">
    <source>
        <dbReference type="ARBA" id="ARBA00022679"/>
    </source>
</evidence>
<dbReference type="RefSeq" id="WP_139264884.1">
    <property type="nucleotide sequence ID" value="NZ_FQZU01000046.1"/>
</dbReference>
<dbReference type="GO" id="GO:0046656">
    <property type="term" value="P:folic acid biosynthetic process"/>
    <property type="evidence" value="ECO:0007669"/>
    <property type="project" value="UniProtKB-KW"/>
</dbReference>
<dbReference type="SUPFAM" id="SSF51717">
    <property type="entry name" value="Dihydropteroate synthetase-like"/>
    <property type="match status" value="1"/>
</dbReference>
<dbReference type="InterPro" id="IPR045031">
    <property type="entry name" value="DHP_synth-like"/>
</dbReference>
<sequence length="290" mass="30924">MKPYTMAWNGRRLDMTGRTLIMGILNVTPDSFSDGGLWRETDKAVAHGLEMVSQGADIIDIGGESTRPFSDPVSVQEEIDRVAPVIERLNKEVSVPISIDTMKAAAAEAAVEAGASIINDVSAFNMDPQMAETAAKAGVPVILMHMAGTPKTMQEAPEYKDVVAEVRDYLGKAVDKAVEAGISRDLVIVDPGIGFGKTVLHNLLLIKHLDALDALDVPVLLGPSRKSFIRKILTDNLLPGTEALSMEDIETGTQAVLASPAAAGVHIVRVHDVPRARTTMLLADAIAQAE</sequence>
<evidence type="ECO:0000256" key="1">
    <source>
        <dbReference type="ARBA" id="ARBA00000012"/>
    </source>
</evidence>
<dbReference type="PANTHER" id="PTHR20941:SF1">
    <property type="entry name" value="FOLIC ACID SYNTHESIS PROTEIN FOL1"/>
    <property type="match status" value="1"/>
</dbReference>
<feature type="domain" description="Pterin-binding" evidence="13">
    <location>
        <begin position="19"/>
        <end position="281"/>
    </location>
</feature>
<evidence type="ECO:0000256" key="2">
    <source>
        <dbReference type="ARBA" id="ARBA00001946"/>
    </source>
</evidence>
<dbReference type="OrthoDB" id="9811744at2"/>
<dbReference type="FunFam" id="3.20.20.20:FF:000006">
    <property type="entry name" value="Dihydropteroate synthase"/>
    <property type="match status" value="1"/>
</dbReference>
<proteinExistence type="inferred from homology"/>
<dbReference type="PANTHER" id="PTHR20941">
    <property type="entry name" value="FOLATE SYNTHESIS PROTEINS"/>
    <property type="match status" value="1"/>
</dbReference>
<comment type="catalytic activity">
    <reaction evidence="1">
        <text>(7,8-dihydropterin-6-yl)methyl diphosphate + 4-aminobenzoate = 7,8-dihydropteroate + diphosphate</text>
        <dbReference type="Rhea" id="RHEA:19949"/>
        <dbReference type="ChEBI" id="CHEBI:17836"/>
        <dbReference type="ChEBI" id="CHEBI:17839"/>
        <dbReference type="ChEBI" id="CHEBI:33019"/>
        <dbReference type="ChEBI" id="CHEBI:72950"/>
        <dbReference type="EC" id="2.5.1.15"/>
    </reaction>
</comment>
<evidence type="ECO:0000256" key="3">
    <source>
        <dbReference type="ARBA" id="ARBA00004763"/>
    </source>
</evidence>
<dbReference type="UniPathway" id="UPA00077">
    <property type="reaction ID" value="UER00156"/>
</dbReference>
<keyword evidence="8 12" id="KW-0479">Metal-binding</keyword>
<evidence type="ECO:0000256" key="4">
    <source>
        <dbReference type="ARBA" id="ARBA00009503"/>
    </source>
</evidence>
<keyword evidence="9 12" id="KW-0460">Magnesium</keyword>
<dbReference type="InterPro" id="IPR006390">
    <property type="entry name" value="DHP_synth_dom"/>
</dbReference>
<dbReference type="PROSITE" id="PS00793">
    <property type="entry name" value="DHPS_2"/>
    <property type="match status" value="1"/>
</dbReference>
<reference evidence="15" key="1">
    <citation type="submission" date="2016-11" db="EMBL/GenBank/DDBJ databases">
        <authorList>
            <person name="Varghese N."/>
            <person name="Submissions S."/>
        </authorList>
    </citation>
    <scope>NUCLEOTIDE SEQUENCE [LARGE SCALE GENOMIC DNA]</scope>
    <source>
        <strain evidence="15">DSM 16219</strain>
    </source>
</reference>
<dbReference type="EC" id="2.5.1.15" evidence="5 12"/>
<evidence type="ECO:0000256" key="8">
    <source>
        <dbReference type="ARBA" id="ARBA00022723"/>
    </source>
</evidence>
<dbReference type="Gene3D" id="3.20.20.20">
    <property type="entry name" value="Dihydropteroate synthase-like"/>
    <property type="match status" value="1"/>
</dbReference>
<dbReference type="AlphaFoldDB" id="A0A1M6Y1L6"/>
<organism evidence="14 15">
    <name type="scientific">Desulfatibacillum alkenivorans DSM 16219</name>
    <dbReference type="NCBI Taxonomy" id="1121393"/>
    <lineage>
        <taxon>Bacteria</taxon>
        <taxon>Pseudomonadati</taxon>
        <taxon>Thermodesulfobacteriota</taxon>
        <taxon>Desulfobacteria</taxon>
        <taxon>Desulfobacterales</taxon>
        <taxon>Desulfatibacillaceae</taxon>
        <taxon>Desulfatibacillum</taxon>
    </lineage>
</organism>
<evidence type="ECO:0000259" key="13">
    <source>
        <dbReference type="PROSITE" id="PS50972"/>
    </source>
</evidence>
<dbReference type="InterPro" id="IPR000489">
    <property type="entry name" value="Pterin-binding_dom"/>
</dbReference>
<evidence type="ECO:0000256" key="12">
    <source>
        <dbReference type="RuleBase" id="RU361205"/>
    </source>
</evidence>
<keyword evidence="7 12" id="KW-0808">Transferase</keyword>
<name>A0A1M6Y1L6_9BACT</name>
<evidence type="ECO:0000256" key="9">
    <source>
        <dbReference type="ARBA" id="ARBA00022842"/>
    </source>
</evidence>
<comment type="function">
    <text evidence="12">Catalyzes the condensation of para-aminobenzoate (pABA) with 6-hydroxymethyl-7,8-dihydropterin diphosphate (DHPt-PP) to form 7,8-dihydropteroate (H2Pte), the immediate precursor of folate derivatives.</text>
</comment>
<comment type="pathway">
    <text evidence="3 12">Cofactor biosynthesis; tetrahydrofolate biosynthesis; 7,8-dihydrofolate from 2-amino-4-hydroxy-6-hydroxymethyl-7,8-dihydropteridine diphosphate and 4-aminobenzoate: step 1/2.</text>
</comment>
<keyword evidence="10 12" id="KW-0289">Folate biosynthesis</keyword>
<dbReference type="InterPro" id="IPR011005">
    <property type="entry name" value="Dihydropteroate_synth-like_sf"/>
</dbReference>
<dbReference type="NCBIfam" id="TIGR01496">
    <property type="entry name" value="DHPS"/>
    <property type="match status" value="1"/>
</dbReference>
<accession>A0A1M6Y1L6</accession>
<evidence type="ECO:0000313" key="15">
    <source>
        <dbReference type="Proteomes" id="UP000183994"/>
    </source>
</evidence>
<dbReference type="Proteomes" id="UP000183994">
    <property type="component" value="Unassembled WGS sequence"/>
</dbReference>
<dbReference type="STRING" id="1121393.SAMN02745216_04652"/>
<dbReference type="Pfam" id="PF00809">
    <property type="entry name" value="Pterin_bind"/>
    <property type="match status" value="1"/>
</dbReference>
<comment type="cofactor">
    <cofactor evidence="2 12">
        <name>Mg(2+)</name>
        <dbReference type="ChEBI" id="CHEBI:18420"/>
    </cofactor>
</comment>
<dbReference type="GO" id="GO:0005829">
    <property type="term" value="C:cytosol"/>
    <property type="evidence" value="ECO:0007669"/>
    <property type="project" value="TreeGrafter"/>
</dbReference>
<dbReference type="GO" id="GO:0004156">
    <property type="term" value="F:dihydropteroate synthase activity"/>
    <property type="evidence" value="ECO:0007669"/>
    <property type="project" value="UniProtKB-EC"/>
</dbReference>
<evidence type="ECO:0000313" key="14">
    <source>
        <dbReference type="EMBL" id="SHL12058.1"/>
    </source>
</evidence>
<evidence type="ECO:0000256" key="11">
    <source>
        <dbReference type="ARBA" id="ARBA00030193"/>
    </source>
</evidence>
<dbReference type="PROSITE" id="PS00792">
    <property type="entry name" value="DHPS_1"/>
    <property type="match status" value="1"/>
</dbReference>
<dbReference type="GO" id="GO:0046872">
    <property type="term" value="F:metal ion binding"/>
    <property type="evidence" value="ECO:0007669"/>
    <property type="project" value="UniProtKB-KW"/>
</dbReference>
<keyword evidence="15" id="KW-1185">Reference proteome</keyword>
<evidence type="ECO:0000256" key="10">
    <source>
        <dbReference type="ARBA" id="ARBA00022909"/>
    </source>
</evidence>
<dbReference type="CDD" id="cd00739">
    <property type="entry name" value="DHPS"/>
    <property type="match status" value="1"/>
</dbReference>
<comment type="similarity">
    <text evidence="4 12">Belongs to the DHPS family.</text>
</comment>
<gene>
    <name evidence="14" type="ORF">SAMN02745216_04652</name>
</gene>
<protein>
    <recommendedName>
        <fullName evidence="6 12">Dihydropteroate synthase</fullName>
        <shortName evidence="12">DHPS</shortName>
        <ecNumber evidence="5 12">2.5.1.15</ecNumber>
    </recommendedName>
    <alternativeName>
        <fullName evidence="11 12">Dihydropteroate pyrophosphorylase</fullName>
    </alternativeName>
</protein>
<dbReference type="PROSITE" id="PS50972">
    <property type="entry name" value="PTERIN_BINDING"/>
    <property type="match status" value="1"/>
</dbReference>